<keyword evidence="1" id="KW-0812">Transmembrane</keyword>
<protein>
    <submittedName>
        <fullName evidence="2">Uncharacterized protein</fullName>
    </submittedName>
</protein>
<proteinExistence type="predicted"/>
<keyword evidence="1" id="KW-0472">Membrane</keyword>
<dbReference type="EMBL" id="BKAD01000060">
    <property type="protein sequence ID" value="GEP32203.1"/>
    <property type="molecule type" value="Genomic_DNA"/>
</dbReference>
<evidence type="ECO:0000256" key="1">
    <source>
        <dbReference type="SAM" id="Phobius"/>
    </source>
</evidence>
<dbReference type="AlphaFoldDB" id="A0A512LCI5"/>
<name>A0A512LCI5_9PROT</name>
<evidence type="ECO:0000313" key="3">
    <source>
        <dbReference type="Proteomes" id="UP000321337"/>
    </source>
</evidence>
<gene>
    <name evidence="2" type="ORF">TPL01_33410</name>
</gene>
<comment type="caution">
    <text evidence="2">The sequence shown here is derived from an EMBL/GenBank/DDBJ whole genome shotgun (WGS) entry which is preliminary data.</text>
</comment>
<reference evidence="2 3" key="1">
    <citation type="submission" date="2019-07" db="EMBL/GenBank/DDBJ databases">
        <title>Whole genome shotgun sequence of Thiobacillus plumbophilus NBRC 107929.</title>
        <authorList>
            <person name="Hosoyama A."/>
            <person name="Uohara A."/>
            <person name="Ohji S."/>
            <person name="Ichikawa N."/>
        </authorList>
    </citation>
    <scope>NUCLEOTIDE SEQUENCE [LARGE SCALE GENOMIC DNA]</scope>
    <source>
        <strain evidence="2 3">NBRC 107929</strain>
    </source>
</reference>
<organism evidence="2 3">
    <name type="scientific">Sulfuriferula plumbiphila</name>
    <dbReference type="NCBI Taxonomy" id="171865"/>
    <lineage>
        <taxon>Bacteria</taxon>
        <taxon>Pseudomonadati</taxon>
        <taxon>Pseudomonadota</taxon>
        <taxon>Betaproteobacteria</taxon>
        <taxon>Nitrosomonadales</taxon>
        <taxon>Sulfuricellaceae</taxon>
        <taxon>Sulfuriferula</taxon>
    </lineage>
</organism>
<keyword evidence="3" id="KW-1185">Reference proteome</keyword>
<accession>A0A512LCI5</accession>
<evidence type="ECO:0000313" key="2">
    <source>
        <dbReference type="EMBL" id="GEP32203.1"/>
    </source>
</evidence>
<keyword evidence="1" id="KW-1133">Transmembrane helix</keyword>
<dbReference type="Proteomes" id="UP000321337">
    <property type="component" value="Unassembled WGS sequence"/>
</dbReference>
<feature type="transmembrane region" description="Helical" evidence="1">
    <location>
        <begin position="61"/>
        <end position="80"/>
    </location>
</feature>
<sequence length="172" mass="18503">MVLAGAAAPAIQMVVEKATANASQRPKIDLAPLQSVIKETLQQAQAGMREASRDVLLNRNVVIVMLAGVLMCGIGVWWGGQQSDARWTPWCNNSMIGQASGCGWPSPAPAVRVKRRGEKTGCRLRGSVLNGIGFYWVLFAVQKCSCIVGWNPYKTYQPHIKSSCLMAVSGGV</sequence>